<keyword evidence="1" id="KW-0812">Transmembrane</keyword>
<evidence type="ECO:0000313" key="2">
    <source>
        <dbReference type="EMBL" id="ABW98056.1"/>
    </source>
</evidence>
<accession>A9BKQ1</accession>
<dbReference type="Proteomes" id="UP000243127">
    <property type="component" value="Nucleomorph 2"/>
</dbReference>
<feature type="transmembrane region" description="Helical" evidence="1">
    <location>
        <begin position="21"/>
        <end position="50"/>
    </location>
</feature>
<name>A9BKQ1_HEMAN</name>
<dbReference type="EMBL" id="CP000882">
    <property type="protein sequence ID" value="ABW98056.1"/>
    <property type="molecule type" value="Genomic_DNA"/>
</dbReference>
<organism evidence="2 3">
    <name type="scientific">Hemiselmis andersenii</name>
    <name type="common">Cryptophyte alga</name>
    <dbReference type="NCBI Taxonomy" id="464988"/>
    <lineage>
        <taxon>Eukaryota</taxon>
        <taxon>Cryptophyceae</taxon>
        <taxon>Cryptomonadales</taxon>
        <taxon>Hemiselmidaceae</taxon>
        <taxon>Hemiselmis</taxon>
    </lineage>
</organism>
<protein>
    <submittedName>
        <fullName evidence="2">Uncharacterized protein</fullName>
    </submittedName>
</protein>
<dbReference type="AlphaFoldDB" id="A9BKQ1"/>
<evidence type="ECO:0000256" key="1">
    <source>
        <dbReference type="SAM" id="Phobius"/>
    </source>
</evidence>
<keyword evidence="1" id="KW-1133">Transmembrane helix</keyword>
<dbReference type="RefSeq" id="XP_001712381.1">
    <property type="nucleotide sequence ID" value="XM_001712329.1"/>
</dbReference>
<evidence type="ECO:0000313" key="3">
    <source>
        <dbReference type="Proteomes" id="UP000243127"/>
    </source>
</evidence>
<keyword evidence="2" id="KW-0542">Nucleomorph</keyword>
<dbReference type="GeneID" id="5739389"/>
<keyword evidence="1" id="KW-0472">Membrane</keyword>
<proteinExistence type="predicted"/>
<reference evidence="2 3" key="1">
    <citation type="journal article" date="2007" name="Proc. Natl. Acad. Sci. U.S.A.">
        <title>Nucleomorph genome of Hemiselmis andersenii reveals complete intron loss and compaction as a driver of protein structure and function.</title>
        <authorList>
            <person name="Lane C.E."/>
            <person name="van den Heuvel K."/>
            <person name="Kozera C."/>
            <person name="Curtis B.A."/>
            <person name="Parsons B.J."/>
            <person name="Bowman S."/>
            <person name="Archibald J.M."/>
        </authorList>
    </citation>
    <scope>NUCLEOTIDE SEQUENCE [LARGE SCALE GENOMIC DNA]</scope>
    <source>
        <strain evidence="2 3">CCMP644</strain>
    </source>
</reference>
<gene>
    <name evidence="2" type="ORF">HAN_2g230</name>
</gene>
<geneLocation type="nucleomorph" evidence="2"/>
<sequence length="53" mass="6679">MNTFSFFFKKNTITKKKNLYLLIDIILLTFFPFFHFKLILLWVYVFGFFFDFY</sequence>